<dbReference type="PROSITE" id="PS50192">
    <property type="entry name" value="T_SNARE"/>
    <property type="match status" value="1"/>
</dbReference>
<dbReference type="GO" id="GO:0046982">
    <property type="term" value="F:protein heterodimerization activity"/>
    <property type="evidence" value="ECO:0007669"/>
    <property type="project" value="InterPro"/>
</dbReference>
<dbReference type="GO" id="GO:0016020">
    <property type="term" value="C:membrane"/>
    <property type="evidence" value="ECO:0007669"/>
    <property type="project" value="InterPro"/>
</dbReference>
<evidence type="ECO:0000259" key="7">
    <source>
        <dbReference type="PROSITE" id="PS50192"/>
    </source>
</evidence>
<dbReference type="InterPro" id="IPR016024">
    <property type="entry name" value="ARM-type_fold"/>
</dbReference>
<evidence type="ECO:0000256" key="6">
    <source>
        <dbReference type="ARBA" id="ARBA00023242"/>
    </source>
</evidence>
<evidence type="ECO:0000256" key="3">
    <source>
        <dbReference type="ARBA" id="ARBA00009063"/>
    </source>
</evidence>
<dbReference type="SUPFAM" id="SSF47661">
    <property type="entry name" value="t-snare proteins"/>
    <property type="match status" value="1"/>
</dbReference>
<keyword evidence="5" id="KW-0804">Transcription</keyword>
<dbReference type="CDD" id="cd15840">
    <property type="entry name" value="SNARE_Qa"/>
    <property type="match status" value="1"/>
</dbReference>
<dbReference type="InterPro" id="IPR000727">
    <property type="entry name" value="T_SNARE_dom"/>
</dbReference>
<dbReference type="InterPro" id="IPR011442">
    <property type="entry name" value="TAF6_C"/>
</dbReference>
<accession>A0A2N1JFN2</accession>
<dbReference type="PANTHER" id="PTHR10221">
    <property type="entry name" value="TRANSCRIPTION INITIATION FACTOR TFIID SUBUNIT 6"/>
    <property type="match status" value="1"/>
</dbReference>
<dbReference type="GO" id="GO:0005669">
    <property type="term" value="C:transcription factor TFIID complex"/>
    <property type="evidence" value="ECO:0007669"/>
    <property type="project" value="InterPro"/>
</dbReference>
<keyword evidence="6" id="KW-0539">Nucleus</keyword>
<dbReference type="STRING" id="2020962.A0A2N1JFN2"/>
<proteinExistence type="inferred from homology"/>
<dbReference type="Gene3D" id="1.20.58.70">
    <property type="match status" value="1"/>
</dbReference>
<evidence type="ECO:0000256" key="1">
    <source>
        <dbReference type="ARBA" id="ARBA00004123"/>
    </source>
</evidence>
<dbReference type="PANTHER" id="PTHR10221:SF9">
    <property type="entry name" value="TRANSCRIPTION INITIATION FACTOR TFIID SUBUNIT 6"/>
    <property type="match status" value="1"/>
</dbReference>
<keyword evidence="9" id="KW-1185">Reference proteome</keyword>
<dbReference type="GO" id="GO:0051123">
    <property type="term" value="P:RNA polymerase II preinitiation complex assembly"/>
    <property type="evidence" value="ECO:0007669"/>
    <property type="project" value="TreeGrafter"/>
</dbReference>
<dbReference type="PROSITE" id="PS00914">
    <property type="entry name" value="SYNTAXIN"/>
    <property type="match status" value="1"/>
</dbReference>
<dbReference type="GO" id="GO:0000124">
    <property type="term" value="C:SAGA complex"/>
    <property type="evidence" value="ECO:0007669"/>
    <property type="project" value="InterPro"/>
</dbReference>
<organism evidence="8 9">
    <name type="scientific">Malassezia vespertilionis</name>
    <dbReference type="NCBI Taxonomy" id="2020962"/>
    <lineage>
        <taxon>Eukaryota</taxon>
        <taxon>Fungi</taxon>
        <taxon>Dikarya</taxon>
        <taxon>Basidiomycota</taxon>
        <taxon>Ustilaginomycotina</taxon>
        <taxon>Malasseziomycetes</taxon>
        <taxon>Malasseziales</taxon>
        <taxon>Malasseziaceae</taxon>
        <taxon>Malassezia</taxon>
    </lineage>
</organism>
<dbReference type="InterPro" id="IPR009072">
    <property type="entry name" value="Histone-fold"/>
</dbReference>
<dbReference type="Pfam" id="PF07571">
    <property type="entry name" value="TAF6_C"/>
    <property type="match status" value="1"/>
</dbReference>
<comment type="subcellular location">
    <subcellularLocation>
        <location evidence="1">Nucleus</location>
    </subcellularLocation>
</comment>
<dbReference type="EMBL" id="KZ454987">
    <property type="protein sequence ID" value="PKI85335.1"/>
    <property type="molecule type" value="Genomic_DNA"/>
</dbReference>
<dbReference type="AlphaFoldDB" id="A0A2N1JFN2"/>
<comment type="similarity">
    <text evidence="3">Belongs to the syntaxin family.</text>
</comment>
<dbReference type="GO" id="GO:0046695">
    <property type="term" value="C:SLIK (SAGA-like) complex"/>
    <property type="evidence" value="ECO:0007669"/>
    <property type="project" value="InterPro"/>
</dbReference>
<dbReference type="InterPro" id="IPR006012">
    <property type="entry name" value="Syntaxin/epimorphin_CS"/>
</dbReference>
<reference evidence="8 9" key="1">
    <citation type="submission" date="2017-10" db="EMBL/GenBank/DDBJ databases">
        <title>A novel species of cold-tolerant Malassezia isolated from bats.</title>
        <authorList>
            <person name="Lorch J.M."/>
            <person name="Palmer J.M."/>
            <person name="Vanderwolf K.J."/>
            <person name="Schmidt K.Z."/>
            <person name="Verant M.L."/>
            <person name="Weller T.J."/>
            <person name="Blehert D.S."/>
        </authorList>
    </citation>
    <scope>NUCLEOTIDE SEQUENCE [LARGE SCALE GENOMIC DNA]</scope>
    <source>
        <strain evidence="8 9">NWHC:44797-103</strain>
    </source>
</reference>
<dbReference type="GO" id="GO:0006886">
    <property type="term" value="P:intracellular protein transport"/>
    <property type="evidence" value="ECO:0007669"/>
    <property type="project" value="InterPro"/>
</dbReference>
<dbReference type="InterPro" id="IPR006011">
    <property type="entry name" value="Syntaxin_N"/>
</dbReference>
<gene>
    <name evidence="8" type="ORF">MVES_000226</name>
</gene>
<dbReference type="CDD" id="cd22931">
    <property type="entry name" value="HFD_TAF6"/>
    <property type="match status" value="1"/>
</dbReference>
<dbReference type="SMART" id="SM00397">
    <property type="entry name" value="t_SNARE"/>
    <property type="match status" value="1"/>
</dbReference>
<comment type="similarity">
    <text evidence="2">Belongs to the TAF6 family.</text>
</comment>
<dbReference type="Pfam" id="PF14523">
    <property type="entry name" value="Syntaxin_2"/>
    <property type="match status" value="1"/>
</dbReference>
<dbReference type="InterPro" id="IPR010989">
    <property type="entry name" value="SNARE"/>
</dbReference>
<name>A0A2N1JFN2_9BASI</name>
<dbReference type="SUPFAM" id="SSF48371">
    <property type="entry name" value="ARM repeat"/>
    <property type="match status" value="1"/>
</dbReference>
<dbReference type="Gene3D" id="1.20.5.110">
    <property type="match status" value="1"/>
</dbReference>
<dbReference type="SMART" id="SM00803">
    <property type="entry name" value="TAF"/>
    <property type="match status" value="1"/>
</dbReference>
<evidence type="ECO:0000313" key="9">
    <source>
        <dbReference type="Proteomes" id="UP000232875"/>
    </source>
</evidence>
<evidence type="ECO:0000256" key="2">
    <source>
        <dbReference type="ARBA" id="ARBA00007688"/>
    </source>
</evidence>
<dbReference type="InterPro" id="IPR037796">
    <property type="entry name" value="TAF6"/>
</dbReference>
<dbReference type="Gene3D" id="1.10.20.10">
    <property type="entry name" value="Histone, subunit A"/>
    <property type="match status" value="1"/>
</dbReference>
<dbReference type="Gene3D" id="1.25.40.770">
    <property type="entry name" value="TAF6, C-terminal HEAT repeat domain"/>
    <property type="match status" value="1"/>
</dbReference>
<dbReference type="GO" id="GO:0005484">
    <property type="term" value="F:SNAP receptor activity"/>
    <property type="evidence" value="ECO:0007669"/>
    <property type="project" value="InterPro"/>
</dbReference>
<dbReference type="Proteomes" id="UP000232875">
    <property type="component" value="Unassembled WGS sequence"/>
</dbReference>
<dbReference type="GO" id="GO:0003713">
    <property type="term" value="F:transcription coactivator activity"/>
    <property type="evidence" value="ECO:0007669"/>
    <property type="project" value="TreeGrafter"/>
</dbReference>
<dbReference type="GO" id="GO:0016192">
    <property type="term" value="P:vesicle-mediated transport"/>
    <property type="evidence" value="ECO:0007669"/>
    <property type="project" value="InterPro"/>
</dbReference>
<feature type="domain" description="T-SNARE coiled-coil homology" evidence="7">
    <location>
        <begin position="184"/>
        <end position="246"/>
    </location>
</feature>
<protein>
    <recommendedName>
        <fullName evidence="7">t-SNARE coiled-coil homology domain-containing protein</fullName>
    </recommendedName>
</protein>
<dbReference type="GO" id="GO:0016251">
    <property type="term" value="F:RNA polymerase II general transcription initiation factor activity"/>
    <property type="evidence" value="ECO:0007669"/>
    <property type="project" value="InterPro"/>
</dbReference>
<dbReference type="SUPFAM" id="SSF47113">
    <property type="entry name" value="Histone-fold"/>
    <property type="match status" value="1"/>
</dbReference>
<evidence type="ECO:0000256" key="5">
    <source>
        <dbReference type="ARBA" id="ARBA00023163"/>
    </source>
</evidence>
<dbReference type="CDD" id="cd08050">
    <property type="entry name" value="TAF6C"/>
    <property type="match status" value="1"/>
</dbReference>
<evidence type="ECO:0000313" key="8">
    <source>
        <dbReference type="EMBL" id="PKI85335.1"/>
    </source>
</evidence>
<dbReference type="OrthoDB" id="361039at2759"/>
<keyword evidence="4" id="KW-0805">Transcription regulation</keyword>
<sequence>MSFRDLEQGRESPQPVTQLEAHASNAESPEFMHLTDQVGLHIFRVNANVATLQKLDTQLRGANNARGDALIKQFNDLSEQTRGIFKDATDDVKALSLFPLQSASSYATRSSPALLMQSKLQRDFQQALASFQAIQRAGIRSEKEALAAAKAQSAEASEVAEAPAQLSEQVYAPTVSHAEIEQQHALIAEREAEIRDIETGVQELNEIFRDLSHIVQEQGGMIDNIEYNMGNLASNVHGADRELIQAHSYQHSVKDVAESLGITNIRDNVAVALATDIEYRIRDVAESAAKYMKHAKRTRMTTADVDNALRQKNIEPLYGFFPPYTSGKAKGPWFRPVRTPSGAPIYMADDDEVDFDSILESGPRLGVGRGVGWHAHWLAIEGIQPPVPENPVFLARQSASQSGILPDPSEAAAELGSTAVKPLVKHVLSRELQLYYERLTNSISNPPQAAFTGEPAAVNKAPSEVLDTDLAVYTDTSSGNTVRDAALASLRGDAGIHQLVPYVIQWVGANVTFVLRGATENGTNAPAEQTKDIELMYTMLNTLHALLVNPSIFIEPYLHQLMPSVLSILLAVYGTNEGTVDMEQENAAIGLRVYAATLLTYIIDRFGDSYPTLQSRVVATLLQALFSQVDDGTSANAADASGSLHAKFGALIALRKLGPASFKTLLGSIATLPPLDAVQERNPNHVPLHALGTWLEQLQQKQGHEQFLVERILKETQVGLDALGQAMDGAPRMPDKAMQKRLTEVYGPFWAHVLDGDASGWSALAAYYRETEENS</sequence>
<dbReference type="InterPro" id="IPR004823">
    <property type="entry name" value="TAF_TATA-bd_Histone-like_dom"/>
</dbReference>
<dbReference type="InterPro" id="IPR046344">
    <property type="entry name" value="TAF6_C_sf"/>
</dbReference>
<evidence type="ECO:0000256" key="4">
    <source>
        <dbReference type="ARBA" id="ARBA00023015"/>
    </source>
</evidence>
<dbReference type="Pfam" id="PF02969">
    <property type="entry name" value="TAF"/>
    <property type="match status" value="1"/>
</dbReference>